<dbReference type="InterPro" id="IPR013897">
    <property type="entry name" value="Duc1"/>
</dbReference>
<dbReference type="PANTHER" id="PTHR34826">
    <property type="entry name" value="UPF0590 PROTEIN C409.17C"/>
    <property type="match status" value="1"/>
</dbReference>
<feature type="domain" description="Domain of unknown function at the cortex 1" evidence="1">
    <location>
        <begin position="11"/>
        <end position="223"/>
    </location>
</feature>
<protein>
    <submittedName>
        <fullName evidence="2">DUF1769 family protein</fullName>
    </submittedName>
</protein>
<gene>
    <name evidence="2" type="ORF">SPOG_04291</name>
</gene>
<reference evidence="2 3" key="1">
    <citation type="journal article" date="2011" name="Science">
        <title>Comparative functional genomics of the fission yeasts.</title>
        <authorList>
            <person name="Rhind N."/>
            <person name="Chen Z."/>
            <person name="Yassour M."/>
            <person name="Thompson D.A."/>
            <person name="Haas B.J."/>
            <person name="Habib N."/>
            <person name="Wapinski I."/>
            <person name="Roy S."/>
            <person name="Lin M.F."/>
            <person name="Heiman D.I."/>
            <person name="Young S.K."/>
            <person name="Furuya K."/>
            <person name="Guo Y."/>
            <person name="Pidoux A."/>
            <person name="Chen H.M."/>
            <person name="Robbertse B."/>
            <person name="Goldberg J.M."/>
            <person name="Aoki K."/>
            <person name="Bayne E.H."/>
            <person name="Berlin A.M."/>
            <person name="Desjardins C.A."/>
            <person name="Dobbs E."/>
            <person name="Dukaj L."/>
            <person name="Fan L."/>
            <person name="FitzGerald M.G."/>
            <person name="French C."/>
            <person name="Gujja S."/>
            <person name="Hansen K."/>
            <person name="Keifenheim D."/>
            <person name="Levin J.Z."/>
            <person name="Mosher R.A."/>
            <person name="Mueller C.A."/>
            <person name="Pfiffner J."/>
            <person name="Priest M."/>
            <person name="Russ C."/>
            <person name="Smialowska A."/>
            <person name="Swoboda P."/>
            <person name="Sykes S.M."/>
            <person name="Vaughn M."/>
            <person name="Vengrova S."/>
            <person name="Yoder R."/>
            <person name="Zeng Q."/>
            <person name="Allshire R."/>
            <person name="Baulcombe D."/>
            <person name="Birren B.W."/>
            <person name="Brown W."/>
            <person name="Ekwall K."/>
            <person name="Kellis M."/>
            <person name="Leatherwood J."/>
            <person name="Levin H."/>
            <person name="Margalit H."/>
            <person name="Martienssen R."/>
            <person name="Nieduszynski C.A."/>
            <person name="Spatafora J.W."/>
            <person name="Friedman N."/>
            <person name="Dalgaard J.Z."/>
            <person name="Baumann P."/>
            <person name="Niki H."/>
            <person name="Regev A."/>
            <person name="Nusbaum C."/>
        </authorList>
    </citation>
    <scope>NUCLEOTIDE SEQUENCE [LARGE SCALE GENOMIC DNA]</scope>
    <source>
        <strain evidence="3">OY26 / ATCC MYA-4695 / CBS 11777 / NBRC 106824 / NRRL Y48691</strain>
    </source>
</reference>
<evidence type="ECO:0000313" key="2">
    <source>
        <dbReference type="EMBL" id="EPY49359.1"/>
    </source>
</evidence>
<sequence>MKCFLVVGSRKEAIAINGPPNVVKSKQFEGQIKVRLRDYEVQDHEYFSKSNDTCSIMIAGHFVPTESVMTADDILFGNQFDKPLRDVLPAGSSYLMKCLKLVDPALEYDLYSDQPWAFSPFYSTMTKMKTANTQLPLEYFDEGSSNRKKEMLDPENRQKLPINPSRYFVADFCNPFFDPSSMSISIPYTKLKFSIQSYYSGQPLRYVCKTRTDEPIFAIEFDL</sequence>
<evidence type="ECO:0000259" key="1">
    <source>
        <dbReference type="Pfam" id="PF08588"/>
    </source>
</evidence>
<evidence type="ECO:0000313" key="3">
    <source>
        <dbReference type="Proteomes" id="UP000015464"/>
    </source>
</evidence>
<dbReference type="eggNOG" id="ENOG502RXNE">
    <property type="taxonomic scope" value="Eukaryota"/>
</dbReference>
<dbReference type="EMBL" id="KE546996">
    <property type="protein sequence ID" value="EPY49359.1"/>
    <property type="molecule type" value="Genomic_DNA"/>
</dbReference>
<dbReference type="OrthoDB" id="2119945at2759"/>
<dbReference type="GeneID" id="25038604"/>
<dbReference type="OMA" id="DRQGITW"/>
<dbReference type="HOGENOM" id="CLU_047849_1_1_1"/>
<proteinExistence type="predicted"/>
<dbReference type="PANTHER" id="PTHR34826:SF2">
    <property type="entry name" value="UPF0590 PROTEIN C409.17C"/>
    <property type="match status" value="1"/>
</dbReference>
<organism evidence="2 3">
    <name type="scientific">Schizosaccharomyces cryophilus (strain OY26 / ATCC MYA-4695 / CBS 11777 / NBRC 106824 / NRRL Y48691)</name>
    <name type="common">Fission yeast</name>
    <dbReference type="NCBI Taxonomy" id="653667"/>
    <lineage>
        <taxon>Eukaryota</taxon>
        <taxon>Fungi</taxon>
        <taxon>Dikarya</taxon>
        <taxon>Ascomycota</taxon>
        <taxon>Taphrinomycotina</taxon>
        <taxon>Schizosaccharomycetes</taxon>
        <taxon>Schizosaccharomycetales</taxon>
        <taxon>Schizosaccharomycetaceae</taxon>
        <taxon>Schizosaccharomyces</taxon>
    </lineage>
</organism>
<dbReference type="Pfam" id="PF08588">
    <property type="entry name" value="Duc1"/>
    <property type="match status" value="1"/>
</dbReference>
<dbReference type="Proteomes" id="UP000015464">
    <property type="component" value="Unassembled WGS sequence"/>
</dbReference>
<keyword evidence="3" id="KW-1185">Reference proteome</keyword>
<dbReference type="AlphaFoldDB" id="S9VTB8"/>
<name>S9VTB8_SCHCR</name>
<dbReference type="RefSeq" id="XP_013025821.1">
    <property type="nucleotide sequence ID" value="XM_013170367.1"/>
</dbReference>
<accession>S9VTB8</accession>